<dbReference type="InterPro" id="IPR011701">
    <property type="entry name" value="MFS"/>
</dbReference>
<dbReference type="GO" id="GO:0022857">
    <property type="term" value="F:transmembrane transporter activity"/>
    <property type="evidence" value="ECO:0007669"/>
    <property type="project" value="InterPro"/>
</dbReference>
<evidence type="ECO:0000256" key="1">
    <source>
        <dbReference type="ARBA" id="ARBA00004141"/>
    </source>
</evidence>
<feature type="transmembrane region" description="Helical" evidence="8">
    <location>
        <begin position="101"/>
        <end position="121"/>
    </location>
</feature>
<evidence type="ECO:0000256" key="4">
    <source>
        <dbReference type="ARBA" id="ARBA00022989"/>
    </source>
</evidence>
<dbReference type="Gene3D" id="1.20.1250.20">
    <property type="entry name" value="MFS general substrate transporter like domains"/>
    <property type="match status" value="1"/>
</dbReference>
<keyword evidence="2" id="KW-0813">Transport</keyword>
<feature type="transmembrane region" description="Helical" evidence="8">
    <location>
        <begin position="418"/>
        <end position="436"/>
    </location>
</feature>
<evidence type="ECO:0000256" key="2">
    <source>
        <dbReference type="ARBA" id="ARBA00022448"/>
    </source>
</evidence>
<feature type="domain" description="Major facilitator superfamily (MFS) profile" evidence="9">
    <location>
        <begin position="67"/>
        <end position="532"/>
    </location>
</feature>
<evidence type="ECO:0000256" key="3">
    <source>
        <dbReference type="ARBA" id="ARBA00022692"/>
    </source>
</evidence>
<evidence type="ECO:0000256" key="5">
    <source>
        <dbReference type="ARBA" id="ARBA00023136"/>
    </source>
</evidence>
<dbReference type="InterPro" id="IPR020846">
    <property type="entry name" value="MFS_dom"/>
</dbReference>
<evidence type="ECO:0000256" key="7">
    <source>
        <dbReference type="SAM" id="MobiDB-lite"/>
    </source>
</evidence>
<keyword evidence="3 8" id="KW-0812">Transmembrane</keyword>
<dbReference type="PANTHER" id="PTHR23502:SF51">
    <property type="entry name" value="QUINIDINE RESISTANCE PROTEIN 1-RELATED"/>
    <property type="match status" value="1"/>
</dbReference>
<dbReference type="SUPFAM" id="SSF103473">
    <property type="entry name" value="MFS general substrate transporter"/>
    <property type="match status" value="1"/>
</dbReference>
<feature type="transmembrane region" description="Helical" evidence="8">
    <location>
        <begin position="158"/>
        <end position="179"/>
    </location>
</feature>
<evidence type="ECO:0000313" key="10">
    <source>
        <dbReference type="EMBL" id="QID85773.1"/>
    </source>
</evidence>
<dbReference type="OrthoDB" id="440553at2759"/>
<feature type="transmembrane region" description="Helical" evidence="8">
    <location>
        <begin position="191"/>
        <end position="214"/>
    </location>
</feature>
<feature type="transmembrane region" description="Helical" evidence="8">
    <location>
        <begin position="221"/>
        <end position="241"/>
    </location>
</feature>
<feature type="region of interest" description="Disordered" evidence="7">
    <location>
        <begin position="1"/>
        <end position="20"/>
    </location>
</feature>
<feature type="transmembrane region" description="Helical" evidence="8">
    <location>
        <begin position="506"/>
        <end position="528"/>
    </location>
</feature>
<feature type="transmembrane region" description="Helical" evidence="8">
    <location>
        <begin position="133"/>
        <end position="151"/>
    </location>
</feature>
<evidence type="ECO:0000259" key="9">
    <source>
        <dbReference type="PROSITE" id="PS50850"/>
    </source>
</evidence>
<dbReference type="CDD" id="cd17323">
    <property type="entry name" value="MFS_Tpo1_MDR_like"/>
    <property type="match status" value="1"/>
</dbReference>
<protein>
    <submittedName>
        <fullName evidence="10">Multidrug transporter</fullName>
    </submittedName>
</protein>
<comment type="similarity">
    <text evidence="6">Belongs to the major facilitator superfamily. CAR1 family.</text>
</comment>
<dbReference type="PANTHER" id="PTHR23502">
    <property type="entry name" value="MAJOR FACILITATOR SUPERFAMILY"/>
    <property type="match status" value="1"/>
</dbReference>
<dbReference type="Proteomes" id="UP000501346">
    <property type="component" value="Chromosome SeIX"/>
</dbReference>
<keyword evidence="11" id="KW-1185">Reference proteome</keyword>
<feature type="transmembrane region" description="Helical" evidence="8">
    <location>
        <begin position="65"/>
        <end position="89"/>
    </location>
</feature>
<dbReference type="InterPro" id="IPR036259">
    <property type="entry name" value="MFS_trans_sf"/>
</dbReference>
<evidence type="ECO:0000256" key="8">
    <source>
        <dbReference type="SAM" id="Phobius"/>
    </source>
</evidence>
<dbReference type="Pfam" id="PF07690">
    <property type="entry name" value="MFS_1"/>
    <property type="match status" value="1"/>
</dbReference>
<dbReference type="EMBL" id="CP049006">
    <property type="protein sequence ID" value="QID85773.1"/>
    <property type="molecule type" value="Genomic_DNA"/>
</dbReference>
<reference evidence="10 11" key="1">
    <citation type="journal article" date="2019" name="BMC Genomics">
        <title>Chromosome level assembly and comparative genome analysis confirm lager-brewing yeasts originated from a single hybridization.</title>
        <authorList>
            <person name="Salazar A.N."/>
            <person name="Gorter de Vries A.R."/>
            <person name="van den Broek M."/>
            <person name="Brouwers N."/>
            <person name="de la Torre Cortes P."/>
            <person name="Kuijpers N.G.A."/>
            <person name="Daran J.G."/>
            <person name="Abeel T."/>
        </authorList>
    </citation>
    <scope>NUCLEOTIDE SEQUENCE [LARGE SCALE GENOMIC DNA]</scope>
    <source>
        <strain evidence="10 11">CBS 1483</strain>
    </source>
</reference>
<feature type="transmembrane region" description="Helical" evidence="8">
    <location>
        <begin position="480"/>
        <end position="500"/>
    </location>
</feature>
<name>A0A6C1EAA5_SACPS</name>
<keyword evidence="4 8" id="KW-1133">Transmembrane helix</keyword>
<accession>A0A6C1EAA5</accession>
<proteinExistence type="inferred from homology"/>
<evidence type="ECO:0000256" key="6">
    <source>
        <dbReference type="ARBA" id="ARBA00038347"/>
    </source>
</evidence>
<feature type="transmembrane region" description="Helical" evidence="8">
    <location>
        <begin position="338"/>
        <end position="363"/>
    </location>
</feature>
<gene>
    <name evidence="10" type="primary">QDR1_2</name>
    <name evidence="10" type="ORF">GRS66_008358</name>
</gene>
<comment type="subcellular location">
    <subcellularLocation>
        <location evidence="1">Membrane</location>
        <topology evidence="1">Multi-pass membrane protein</topology>
    </subcellularLocation>
</comment>
<organism evidence="10 11">
    <name type="scientific">Saccharomyces pastorianus</name>
    <name type="common">Lager yeast</name>
    <name type="synonym">Saccharomyces cerevisiae x Saccharomyces eubayanus</name>
    <dbReference type="NCBI Taxonomy" id="27292"/>
    <lineage>
        <taxon>Eukaryota</taxon>
        <taxon>Fungi</taxon>
        <taxon>Dikarya</taxon>
        <taxon>Ascomycota</taxon>
        <taxon>Saccharomycotina</taxon>
        <taxon>Saccharomycetes</taxon>
        <taxon>Saccharomycetales</taxon>
        <taxon>Saccharomycetaceae</taxon>
        <taxon>Saccharomyces</taxon>
    </lineage>
</organism>
<dbReference type="GO" id="GO:0005886">
    <property type="term" value="C:plasma membrane"/>
    <property type="evidence" value="ECO:0007669"/>
    <property type="project" value="TreeGrafter"/>
</dbReference>
<dbReference type="AlphaFoldDB" id="A0A6C1EAA5"/>
<dbReference type="PROSITE" id="PS50850">
    <property type="entry name" value="MFS"/>
    <property type="match status" value="1"/>
</dbReference>
<evidence type="ECO:0000313" key="11">
    <source>
        <dbReference type="Proteomes" id="UP000501346"/>
    </source>
</evidence>
<feature type="transmembrane region" description="Helical" evidence="8">
    <location>
        <begin position="442"/>
        <end position="468"/>
    </location>
</feature>
<sequence>MTKRQIGAMLGAHRSEGEPERNEICSIPAHGDTNGLAVLNSQSEVDNESDFELAPYSRFSNTQKMLLVVQCAFTGFFSTVAGSIYYPVLTVIEKKFDITEELANVTIVVYFVFQGVAPSIMGGLADTFGRRPVVLWAVLTYCCACIGLACSRNYAQILALRCLQAAGISPVIAISSGIMGDITTKVERGGYVGLVSGFQVVGTAFGALIGAGLSSRWGWRAIFWFLAIGSGICLVVSALFLPETKRTLVGNGSLTPRSFLNRALILRVASVRKTLHLDDPELDTLEPRARVDFLAPIKILHIREIDILLFIAGLQFSTWTTHQTALTTVLSKRYGLSVAKIGLCFLPAGISTLTSVISAGRYLNWSYRTRKVKYNKWIKEQELRLIEQYKGDCDKVAEVLQFDYHYTFNLVEARLHPAFVTLLFSSVGFTAFGWCISVKAPLAAVLCTSAFASLFSNCILTFSTTLIVDLFPTKASTATGCLNLFRCILSAVFIAALSRMAEKMKYGGVFTLLSALTSSSSLLLFHLLKNGKRISFDRTKEAGKKAIKDKFEKTKA</sequence>
<keyword evidence="5 8" id="KW-0472">Membrane</keyword>